<keyword evidence="2" id="KW-1185">Reference proteome</keyword>
<organism evidence="1 2">
    <name type="scientific">Pseudotabrizicola sediminis</name>
    <dbReference type="NCBI Taxonomy" id="2486418"/>
    <lineage>
        <taxon>Bacteria</taxon>
        <taxon>Pseudomonadati</taxon>
        <taxon>Pseudomonadota</taxon>
        <taxon>Alphaproteobacteria</taxon>
        <taxon>Rhodobacterales</taxon>
        <taxon>Paracoccaceae</taxon>
        <taxon>Pseudotabrizicola</taxon>
    </lineage>
</organism>
<proteinExistence type="predicted"/>
<reference evidence="1 2" key="1">
    <citation type="submission" date="2018-11" db="EMBL/GenBank/DDBJ databases">
        <title>Tabrizicola sp. isolated from sediment of alpine lake.</title>
        <authorList>
            <person name="Liu Z."/>
        </authorList>
    </citation>
    <scope>NUCLEOTIDE SEQUENCE [LARGE SCALE GENOMIC DNA]</scope>
    <source>
        <strain evidence="1 2">DRYC-M-16</strain>
    </source>
</reference>
<protein>
    <recommendedName>
        <fullName evidence="3">Penicillin-binding protein activator LpoB</fullName>
    </recommendedName>
</protein>
<evidence type="ECO:0000313" key="1">
    <source>
        <dbReference type="EMBL" id="TGD42960.1"/>
    </source>
</evidence>
<gene>
    <name evidence="1" type="ORF">EEB11_11855</name>
</gene>
<evidence type="ECO:0008006" key="3">
    <source>
        <dbReference type="Google" id="ProtNLM"/>
    </source>
</evidence>
<dbReference type="EMBL" id="RPEM01000007">
    <property type="protein sequence ID" value="TGD42960.1"/>
    <property type="molecule type" value="Genomic_DNA"/>
</dbReference>
<sequence>MKISGNLLIKRAFVIQAQVIACAAIARKDLLMFRKILMTTTALFLANAAFAQGTLIKEVSVEADITAISNAEAAAYWTNAADDLENAILARLVDRTGEEGSKILIDIDELSLANSFQNQLGLEDAVLVGSVNITSETDNSKFDNYELTVTALNAQAFAADGTVLEGAFTDTPEYYAALIAAFADGVVSRLD</sequence>
<comment type="caution">
    <text evidence="1">The sequence shown here is derived from an EMBL/GenBank/DDBJ whole genome shotgun (WGS) entry which is preliminary data.</text>
</comment>
<name>A0ABY2KKE8_9RHOB</name>
<evidence type="ECO:0000313" key="2">
    <source>
        <dbReference type="Proteomes" id="UP000297741"/>
    </source>
</evidence>
<accession>A0ABY2KKE8</accession>
<dbReference type="Proteomes" id="UP000297741">
    <property type="component" value="Unassembled WGS sequence"/>
</dbReference>